<evidence type="ECO:0000256" key="15">
    <source>
        <dbReference type="ARBA" id="ARBA00022989"/>
    </source>
</evidence>
<dbReference type="Gene3D" id="2.30.30.30">
    <property type="match status" value="1"/>
</dbReference>
<dbReference type="Pfam" id="PF16121">
    <property type="entry name" value="40S_S4_C"/>
    <property type="match status" value="1"/>
</dbReference>
<proteinExistence type="inferred from homology"/>
<evidence type="ECO:0000256" key="3">
    <source>
        <dbReference type="ARBA" id="ARBA00004906"/>
    </source>
</evidence>
<dbReference type="InterPro" id="IPR014722">
    <property type="entry name" value="Rib_uL2_dom2"/>
</dbReference>
<evidence type="ECO:0000256" key="2">
    <source>
        <dbReference type="ARBA" id="ARBA00004167"/>
    </source>
</evidence>
<comment type="catalytic activity">
    <reaction evidence="1">
        <text>S-ubiquitinyl-[E2 ubiquitin-conjugating enzyme]-L-cysteine + [acceptor protein]-L-lysine = [E2 ubiquitin-conjugating enzyme]-L-cysteine + N(6)-ubiquitinyl-[acceptor protein]-L-lysine.</text>
        <dbReference type="EC" id="2.3.2.27"/>
    </reaction>
</comment>
<comment type="similarity">
    <text evidence="4">Belongs to the eukaryotic ribosomal protein eS4 family.</text>
</comment>
<dbReference type="FunFam" id="2.40.50.740:FF:000001">
    <property type="entry name" value="40S ribosomal protein S4"/>
    <property type="match status" value="1"/>
</dbReference>
<dbReference type="EC" id="2.3.2.27" evidence="5"/>
<feature type="region of interest" description="Disordered" evidence="19">
    <location>
        <begin position="598"/>
        <end position="623"/>
    </location>
</feature>
<feature type="domain" description="RING-type" evidence="21">
    <location>
        <begin position="152"/>
        <end position="194"/>
    </location>
</feature>
<evidence type="ECO:0000256" key="18">
    <source>
        <dbReference type="PROSITE-ProRule" id="PRU00175"/>
    </source>
</evidence>
<dbReference type="FunFam" id="3.30.40.10:FF:000187">
    <property type="entry name" value="E3 ubiquitin-protein ligase ATL6"/>
    <property type="match status" value="1"/>
</dbReference>
<evidence type="ECO:0000256" key="19">
    <source>
        <dbReference type="SAM" id="MobiDB-lite"/>
    </source>
</evidence>
<feature type="region of interest" description="Disordered" evidence="19">
    <location>
        <begin position="685"/>
        <end position="759"/>
    </location>
</feature>
<dbReference type="GO" id="GO:0019843">
    <property type="term" value="F:rRNA binding"/>
    <property type="evidence" value="ECO:0007669"/>
    <property type="project" value="UniProtKB-KW"/>
</dbReference>
<keyword evidence="9" id="KW-0699">rRNA-binding</keyword>
<keyword evidence="15 20" id="KW-1133">Transmembrane helix</keyword>
<dbReference type="CDD" id="cd16461">
    <property type="entry name" value="RING-H2_EL5-like"/>
    <property type="match status" value="2"/>
</dbReference>
<dbReference type="InterPro" id="IPR041982">
    <property type="entry name" value="Ribosomal_eS4_KOW"/>
</dbReference>
<evidence type="ECO:0000313" key="22">
    <source>
        <dbReference type="EMBL" id="KAF8653074.1"/>
    </source>
</evidence>
<evidence type="ECO:0000256" key="9">
    <source>
        <dbReference type="ARBA" id="ARBA00022730"/>
    </source>
</evidence>
<evidence type="ECO:0000256" key="6">
    <source>
        <dbReference type="ARBA" id="ARBA00022679"/>
    </source>
</evidence>
<evidence type="ECO:0000313" key="23">
    <source>
        <dbReference type="Proteomes" id="UP000636709"/>
    </source>
</evidence>
<dbReference type="Gene3D" id="3.30.40.10">
    <property type="entry name" value="Zinc/RING finger domain, C3HC4 (zinc finger)"/>
    <property type="match status" value="2"/>
</dbReference>
<keyword evidence="7 20" id="KW-0812">Transmembrane</keyword>
<dbReference type="Pfam" id="PF00900">
    <property type="entry name" value="Ribosomal_S4e"/>
    <property type="match status" value="1"/>
</dbReference>
<keyword evidence="11" id="KW-0833">Ubl conjugation pathway</keyword>
<dbReference type="InterPro" id="IPR005824">
    <property type="entry name" value="KOW"/>
</dbReference>
<feature type="domain" description="RING-type" evidence="21">
    <location>
        <begin position="491"/>
        <end position="533"/>
    </location>
</feature>
<dbReference type="SMART" id="SM00739">
    <property type="entry name" value="KOW"/>
    <property type="match status" value="1"/>
</dbReference>
<organism evidence="22 23">
    <name type="scientific">Digitaria exilis</name>
    <dbReference type="NCBI Taxonomy" id="1010633"/>
    <lineage>
        <taxon>Eukaryota</taxon>
        <taxon>Viridiplantae</taxon>
        <taxon>Streptophyta</taxon>
        <taxon>Embryophyta</taxon>
        <taxon>Tracheophyta</taxon>
        <taxon>Spermatophyta</taxon>
        <taxon>Magnoliopsida</taxon>
        <taxon>Liliopsida</taxon>
        <taxon>Poales</taxon>
        <taxon>Poaceae</taxon>
        <taxon>PACMAD clade</taxon>
        <taxon>Panicoideae</taxon>
        <taxon>Panicodae</taxon>
        <taxon>Paniceae</taxon>
        <taxon>Anthephorinae</taxon>
        <taxon>Digitaria</taxon>
    </lineage>
</organism>
<dbReference type="InterPro" id="IPR013845">
    <property type="entry name" value="Ribosomal_eS4_central_region"/>
</dbReference>
<keyword evidence="14" id="KW-0689">Ribosomal protein</keyword>
<dbReference type="GO" id="GO:0016020">
    <property type="term" value="C:membrane"/>
    <property type="evidence" value="ECO:0007669"/>
    <property type="project" value="UniProtKB-SubCell"/>
</dbReference>
<evidence type="ECO:0000256" key="11">
    <source>
        <dbReference type="ARBA" id="ARBA00022786"/>
    </source>
</evidence>
<feature type="region of interest" description="Disordered" evidence="19">
    <location>
        <begin position="1"/>
        <end position="20"/>
    </location>
</feature>
<dbReference type="Pfam" id="PF00467">
    <property type="entry name" value="KOW"/>
    <property type="match status" value="1"/>
</dbReference>
<accession>A0A835DZT9</accession>
<keyword evidence="16 20" id="KW-0472">Membrane</keyword>
<protein>
    <recommendedName>
        <fullName evidence="5">RING-type E3 ubiquitin transferase</fullName>
        <ecNumber evidence="5">2.3.2.27</ecNumber>
    </recommendedName>
</protein>
<evidence type="ECO:0000256" key="20">
    <source>
        <dbReference type="SAM" id="Phobius"/>
    </source>
</evidence>
<evidence type="ECO:0000256" key="1">
    <source>
        <dbReference type="ARBA" id="ARBA00000900"/>
    </source>
</evidence>
<dbReference type="Pfam" id="PF13639">
    <property type="entry name" value="zf-RING_2"/>
    <property type="match status" value="2"/>
</dbReference>
<dbReference type="EMBL" id="JACEFO010002629">
    <property type="protein sequence ID" value="KAF8653074.1"/>
    <property type="molecule type" value="Genomic_DNA"/>
</dbReference>
<evidence type="ECO:0000256" key="4">
    <source>
        <dbReference type="ARBA" id="ARBA00007500"/>
    </source>
</evidence>
<evidence type="ECO:0000256" key="5">
    <source>
        <dbReference type="ARBA" id="ARBA00012483"/>
    </source>
</evidence>
<reference evidence="22" key="1">
    <citation type="submission" date="2020-07" db="EMBL/GenBank/DDBJ databases">
        <title>Genome sequence and genetic diversity analysis of an under-domesticated orphan crop, white fonio (Digitaria exilis).</title>
        <authorList>
            <person name="Bennetzen J.L."/>
            <person name="Chen S."/>
            <person name="Ma X."/>
            <person name="Wang X."/>
            <person name="Yssel A.E.J."/>
            <person name="Chaluvadi S.R."/>
            <person name="Johnson M."/>
            <person name="Gangashetty P."/>
            <person name="Hamidou F."/>
            <person name="Sanogo M.D."/>
            <person name="Zwaenepoel A."/>
            <person name="Wallace J."/>
            <person name="Van De Peer Y."/>
            <person name="Van Deynze A."/>
        </authorList>
    </citation>
    <scope>NUCLEOTIDE SEQUENCE</scope>
    <source>
        <tissue evidence="22">Leaves</tissue>
    </source>
</reference>
<dbReference type="FunFam" id="2.30.30.30:FF:000005">
    <property type="entry name" value="40S ribosomal protein S4"/>
    <property type="match status" value="1"/>
</dbReference>
<dbReference type="SUPFAM" id="SSF57850">
    <property type="entry name" value="RING/U-box"/>
    <property type="match status" value="2"/>
</dbReference>
<comment type="caution">
    <text evidence="22">The sequence shown here is derived from an EMBL/GenBank/DDBJ whole genome shotgun (WGS) entry which is preliminary data.</text>
</comment>
<dbReference type="InterPro" id="IPR001841">
    <property type="entry name" value="Znf_RING"/>
</dbReference>
<keyword evidence="10 18" id="KW-0863">Zinc-finger</keyword>
<dbReference type="Gene3D" id="2.40.50.740">
    <property type="match status" value="1"/>
</dbReference>
<dbReference type="Proteomes" id="UP000636709">
    <property type="component" value="Unassembled WGS sequence"/>
</dbReference>
<evidence type="ECO:0000256" key="13">
    <source>
        <dbReference type="ARBA" id="ARBA00022884"/>
    </source>
</evidence>
<keyword evidence="13" id="KW-0694">RNA-binding</keyword>
<dbReference type="GO" id="GO:0005840">
    <property type="term" value="C:ribosome"/>
    <property type="evidence" value="ECO:0007669"/>
    <property type="project" value="UniProtKB-KW"/>
</dbReference>
<evidence type="ECO:0000259" key="21">
    <source>
        <dbReference type="PROSITE" id="PS50089"/>
    </source>
</evidence>
<feature type="transmembrane region" description="Helical" evidence="20">
    <location>
        <begin position="55"/>
        <end position="79"/>
    </location>
</feature>
<dbReference type="OrthoDB" id="9984778at2759"/>
<keyword evidence="17" id="KW-0687">Ribonucleoprotein</keyword>
<evidence type="ECO:0000256" key="10">
    <source>
        <dbReference type="ARBA" id="ARBA00022771"/>
    </source>
</evidence>
<keyword evidence="23" id="KW-1185">Reference proteome</keyword>
<feature type="compositionally biased region" description="Polar residues" evidence="19">
    <location>
        <begin position="352"/>
        <end position="372"/>
    </location>
</feature>
<dbReference type="GO" id="GO:0061630">
    <property type="term" value="F:ubiquitin protein ligase activity"/>
    <property type="evidence" value="ECO:0007669"/>
    <property type="project" value="UniProtKB-EC"/>
</dbReference>
<evidence type="ECO:0000256" key="14">
    <source>
        <dbReference type="ARBA" id="ARBA00022980"/>
    </source>
</evidence>
<dbReference type="CDD" id="cd06087">
    <property type="entry name" value="KOW_RPS4"/>
    <property type="match status" value="1"/>
</dbReference>
<feature type="transmembrane region" description="Helical" evidence="20">
    <location>
        <begin position="404"/>
        <end position="430"/>
    </location>
</feature>
<dbReference type="InterPro" id="IPR038237">
    <property type="entry name" value="Ribosomal_eS4_central_sf"/>
</dbReference>
<feature type="compositionally biased region" description="Basic and acidic residues" evidence="19">
    <location>
        <begin position="707"/>
        <end position="723"/>
    </location>
</feature>
<gene>
    <name evidence="22" type="ORF">HU200_062515</name>
</gene>
<feature type="compositionally biased region" description="Gly residues" evidence="19">
    <location>
        <begin position="743"/>
        <end position="757"/>
    </location>
</feature>
<feature type="region of interest" description="Disordered" evidence="19">
    <location>
        <begin position="543"/>
        <end position="563"/>
    </location>
</feature>
<feature type="region of interest" description="Disordered" evidence="19">
    <location>
        <begin position="345"/>
        <end position="374"/>
    </location>
</feature>
<dbReference type="GO" id="GO:0016567">
    <property type="term" value="P:protein ubiquitination"/>
    <property type="evidence" value="ECO:0007669"/>
    <property type="project" value="InterPro"/>
</dbReference>
<evidence type="ECO:0000256" key="17">
    <source>
        <dbReference type="ARBA" id="ARBA00023274"/>
    </source>
</evidence>
<keyword evidence="12" id="KW-0862">Zinc</keyword>
<dbReference type="AlphaFoldDB" id="A0A835DZT9"/>
<keyword evidence="8" id="KW-0479">Metal-binding</keyword>
<dbReference type="GO" id="GO:0008270">
    <property type="term" value="F:zinc ion binding"/>
    <property type="evidence" value="ECO:0007669"/>
    <property type="project" value="UniProtKB-KW"/>
</dbReference>
<sequence length="967" mass="103735">MHVPHSFLDTPPGCGGGPVAPDECSPAPLLVPPSLYPLLPPPPPSSAASHGRSTFVTALIVAFSVVAFLALSLSAFFFVRRMRQQRRQREEALLEAAALAPPDAPPPGDDGPGEEVVHHAWHIRTVGLDEAAIESIALTRHHLGGGADSGDCTVCLGEFHDGELLRILPNCAHAFHAQCIDTWLRAHVTCPLCRATVMVPAIAADELPDPTPPAAGDDAEQIQDIVNPEHEQPVQHADEHQQQLAQIEQRDVDPQSTSPERTHGHPVLPRAQNFRRVASMDSPSPIVSAVEAGAEHEQGGGATKQLGTGASDHLNRAAMKRSLSAGSRWALLSWHRRTRTSLLPCHCHPRSPETQIKPTAKSTTGLPHSNPSPRGGAMAAAAAVVFAATATASVAAAHPTVADVMSISVFLAVFFPVFIVLLAFACLNLFRRPPEDDGLPAPGSSAPASSSDWSRKGGGLDAAAIAALPLVFYREVRRHRLVDGREDALECSVCLLEFDDDDALRLLPTCPHAFHPECIGLWLERHATCPLCRASVLDAPPPPEQMELHPAPPPPLQSPESSPVHSTVLLIGEAAGAGEEGDEEEDWTTIQRLARNRRAAGRQALRRSNSTGHGGGSSDGGMERFALRLPEHVRMEILMSHRLRHVTSAVASVRVREGSAHDASTVGGSVRNAVARLVSLFAPGAGWKGDGDDRSGKADATGASSVRRRENSSRGAVAEEKRSPTIRGRMPPSQPLLPLLCHPGGGGGGAEGEGGAGEQQLQAARRIGYPPRARNHGERRLPLRLARSLALSFVRPRRFIVFGYGVCLPRGGDSRCARLKRGRFRLHPIRDEDAKKGIPYLNTYDGRTIRYPDPLIKANDTIKIDLETNKIVDFIKFDVGNIVMVTGGRNTGRVGVIKNREKHKGSFETIHVEDALGHQFATRLGNVFTIGKGNKPWVSLPKGKGIKLSIIEEQRKRDAAAQAAANA</sequence>
<evidence type="ECO:0000256" key="12">
    <source>
        <dbReference type="ARBA" id="ARBA00022833"/>
    </source>
</evidence>
<name>A0A835DZT9_9POAL</name>
<comment type="subcellular location">
    <subcellularLocation>
        <location evidence="2">Membrane</location>
        <topology evidence="2">Single-pass membrane protein</topology>
    </subcellularLocation>
</comment>
<dbReference type="InterPro" id="IPR032277">
    <property type="entry name" value="Ribosomal_eS4_C"/>
</dbReference>
<dbReference type="PROSITE" id="PS50089">
    <property type="entry name" value="ZF_RING_2"/>
    <property type="match status" value="2"/>
</dbReference>
<dbReference type="PANTHER" id="PTHR46913">
    <property type="entry name" value="RING-H2 FINGER PROTEIN ATL16"/>
    <property type="match status" value="1"/>
</dbReference>
<dbReference type="PANTHER" id="PTHR46913:SF19">
    <property type="entry name" value="RING-TYPE E3 UBIQUITIN TRANSFERASE"/>
    <property type="match status" value="1"/>
</dbReference>
<dbReference type="InterPro" id="IPR013083">
    <property type="entry name" value="Znf_RING/FYVE/PHD"/>
</dbReference>
<feature type="compositionally biased region" description="Basic and acidic residues" evidence="19">
    <location>
        <begin position="231"/>
        <end position="241"/>
    </location>
</feature>
<evidence type="ECO:0000256" key="7">
    <source>
        <dbReference type="ARBA" id="ARBA00022692"/>
    </source>
</evidence>
<comment type="pathway">
    <text evidence="3">Protein modification; protein ubiquitination.</text>
</comment>
<feature type="region of interest" description="Disordered" evidence="19">
    <location>
        <begin position="231"/>
        <end position="271"/>
    </location>
</feature>
<dbReference type="InterPro" id="IPR044600">
    <property type="entry name" value="ATL1/ATL16-like"/>
</dbReference>
<dbReference type="GO" id="GO:1990904">
    <property type="term" value="C:ribonucleoprotein complex"/>
    <property type="evidence" value="ECO:0007669"/>
    <property type="project" value="UniProtKB-KW"/>
</dbReference>
<feature type="compositionally biased region" description="Pro residues" evidence="19">
    <location>
        <begin position="543"/>
        <end position="557"/>
    </location>
</feature>
<keyword evidence="6" id="KW-0808">Transferase</keyword>
<dbReference type="SMART" id="SM00184">
    <property type="entry name" value="RING"/>
    <property type="match status" value="2"/>
</dbReference>
<evidence type="ECO:0000256" key="8">
    <source>
        <dbReference type="ARBA" id="ARBA00022723"/>
    </source>
</evidence>
<evidence type="ECO:0000256" key="16">
    <source>
        <dbReference type="ARBA" id="ARBA00023136"/>
    </source>
</evidence>